<evidence type="ECO:0000256" key="6">
    <source>
        <dbReference type="ARBA" id="ARBA00022989"/>
    </source>
</evidence>
<keyword evidence="2" id="KW-0813">Transport</keyword>
<dbReference type="Pfam" id="PF02653">
    <property type="entry name" value="BPD_transp_2"/>
    <property type="match status" value="1"/>
</dbReference>
<dbReference type="Proteomes" id="UP001198862">
    <property type="component" value="Unassembled WGS sequence"/>
</dbReference>
<evidence type="ECO:0000313" key="11">
    <source>
        <dbReference type="Proteomes" id="UP001198862"/>
    </source>
</evidence>
<evidence type="ECO:0000256" key="2">
    <source>
        <dbReference type="ARBA" id="ARBA00022448"/>
    </source>
</evidence>
<keyword evidence="6 9" id="KW-1133">Transmembrane helix</keyword>
<sequence>MFDPAFLFAGILNGLLAGGIYVLVAVGLTLIYGVLHIINFAHGSLLMLAMYAVFYLWRLIGIDPYAALPVVTAGAFGLGFVLYRLLIGRYSHGRDENILLITLGLSIVIDNVALLFFGGDTQTIDVPYAGTFVEIGAAFLPLPKIISFGASLVICAALGVYMARSDMGKAIRAVAKERQGARLVGIDVENVFAVSYGIGIACLGAAACLLMPTYYVTPSSGHAFVLVAFTIVVLGGMGSFAGAAVGGFLIGITESLGGLFLGEQLGQIGISLIFILILLLKPTGLFGSKA</sequence>
<feature type="transmembrane region" description="Helical" evidence="9">
    <location>
        <begin position="6"/>
        <end position="33"/>
    </location>
</feature>
<evidence type="ECO:0000256" key="1">
    <source>
        <dbReference type="ARBA" id="ARBA00004651"/>
    </source>
</evidence>
<reference evidence="10 11" key="1">
    <citation type="submission" date="2021-11" db="EMBL/GenBank/DDBJ databases">
        <authorList>
            <person name="Lee D.-H."/>
            <person name="Kim S.-B."/>
        </authorList>
    </citation>
    <scope>NUCLEOTIDE SEQUENCE [LARGE SCALE GENOMIC DNA]</scope>
    <source>
        <strain evidence="10 11">KCTC 52223</strain>
    </source>
</reference>
<feature type="transmembrane region" description="Helical" evidence="9">
    <location>
        <begin position="259"/>
        <end position="280"/>
    </location>
</feature>
<dbReference type="CDD" id="cd06582">
    <property type="entry name" value="TM_PBP1_LivH_like"/>
    <property type="match status" value="1"/>
</dbReference>
<feature type="transmembrane region" description="Helical" evidence="9">
    <location>
        <begin position="191"/>
        <end position="217"/>
    </location>
</feature>
<keyword evidence="5" id="KW-0029">Amino-acid transport</keyword>
<evidence type="ECO:0000256" key="3">
    <source>
        <dbReference type="ARBA" id="ARBA00022475"/>
    </source>
</evidence>
<organism evidence="10 11">
    <name type="scientific">Reyranella aquatilis</name>
    <dbReference type="NCBI Taxonomy" id="2035356"/>
    <lineage>
        <taxon>Bacteria</taxon>
        <taxon>Pseudomonadati</taxon>
        <taxon>Pseudomonadota</taxon>
        <taxon>Alphaproteobacteria</taxon>
        <taxon>Hyphomicrobiales</taxon>
        <taxon>Reyranellaceae</taxon>
        <taxon>Reyranella</taxon>
    </lineage>
</organism>
<feature type="transmembrane region" description="Helical" evidence="9">
    <location>
        <begin position="138"/>
        <end position="163"/>
    </location>
</feature>
<comment type="caution">
    <text evidence="10">The sequence shown here is derived from an EMBL/GenBank/DDBJ whole genome shotgun (WGS) entry which is preliminary data.</text>
</comment>
<gene>
    <name evidence="10" type="ORF">LJ725_16345</name>
</gene>
<evidence type="ECO:0000313" key="10">
    <source>
        <dbReference type="EMBL" id="MCC8430547.1"/>
    </source>
</evidence>
<evidence type="ECO:0000256" key="7">
    <source>
        <dbReference type="ARBA" id="ARBA00023136"/>
    </source>
</evidence>
<accession>A0ABS8KWU1</accession>
<dbReference type="RefSeq" id="WP_230551702.1">
    <property type="nucleotide sequence ID" value="NZ_JAJISD010000006.1"/>
</dbReference>
<keyword evidence="7 9" id="KW-0472">Membrane</keyword>
<protein>
    <submittedName>
        <fullName evidence="10">Branched-chain amino acid ABC transporter permease</fullName>
    </submittedName>
</protein>
<keyword evidence="4 9" id="KW-0812">Transmembrane</keyword>
<comment type="subcellular location">
    <subcellularLocation>
        <location evidence="1">Cell membrane</location>
        <topology evidence="1">Multi-pass membrane protein</topology>
    </subcellularLocation>
</comment>
<feature type="transmembrane region" description="Helical" evidence="9">
    <location>
        <begin position="40"/>
        <end position="60"/>
    </location>
</feature>
<dbReference type="PANTHER" id="PTHR11795:SF445">
    <property type="entry name" value="AMINO ACID ABC TRANSPORTER PERMEASE PROTEIN"/>
    <property type="match status" value="1"/>
</dbReference>
<dbReference type="PANTHER" id="PTHR11795">
    <property type="entry name" value="BRANCHED-CHAIN AMINO ACID TRANSPORT SYSTEM PERMEASE PROTEIN LIVH"/>
    <property type="match status" value="1"/>
</dbReference>
<name>A0ABS8KWU1_9HYPH</name>
<feature type="transmembrane region" description="Helical" evidence="9">
    <location>
        <begin position="98"/>
        <end position="118"/>
    </location>
</feature>
<feature type="transmembrane region" description="Helical" evidence="9">
    <location>
        <begin position="223"/>
        <end position="252"/>
    </location>
</feature>
<proteinExistence type="inferred from homology"/>
<keyword evidence="3" id="KW-1003">Cell membrane</keyword>
<dbReference type="EMBL" id="JAJISD010000006">
    <property type="protein sequence ID" value="MCC8430547.1"/>
    <property type="molecule type" value="Genomic_DNA"/>
</dbReference>
<evidence type="ECO:0000256" key="4">
    <source>
        <dbReference type="ARBA" id="ARBA00022692"/>
    </source>
</evidence>
<evidence type="ECO:0000256" key="8">
    <source>
        <dbReference type="ARBA" id="ARBA00037998"/>
    </source>
</evidence>
<keyword evidence="11" id="KW-1185">Reference proteome</keyword>
<feature type="transmembrane region" description="Helical" evidence="9">
    <location>
        <begin position="66"/>
        <end position="86"/>
    </location>
</feature>
<comment type="similarity">
    <text evidence="8">Belongs to the binding-protein-dependent transport system permease family. LivHM subfamily.</text>
</comment>
<dbReference type="InterPro" id="IPR052157">
    <property type="entry name" value="BCAA_transport_permease"/>
</dbReference>
<evidence type="ECO:0000256" key="9">
    <source>
        <dbReference type="SAM" id="Phobius"/>
    </source>
</evidence>
<dbReference type="InterPro" id="IPR001851">
    <property type="entry name" value="ABC_transp_permease"/>
</dbReference>
<evidence type="ECO:0000256" key="5">
    <source>
        <dbReference type="ARBA" id="ARBA00022970"/>
    </source>
</evidence>